<sequence>MKKKENINSFFSISNTVEKISKDELSQTNNYLASIKAFVRTTYKSIYIIDYQKKGFEYVSDNPLFLCGHTPKDVEEMGYAFYFKYVPAKDLDLLLKINTVGFDFYDTLPLEERLSYTISYDFHLKTSEGKLILVNQKLTPLFLTKNGKIWKAICTISLSNENKSGNIRIYKQGDNKMFTYNLDGNFWKKEDKITLTSREKEILQYSARGFKINEIAETIFVSPDTVKFHRKKLFDKLEVANVTEAVSFATNNKLI</sequence>
<evidence type="ECO:0000256" key="3">
    <source>
        <dbReference type="ARBA" id="ARBA00023163"/>
    </source>
</evidence>
<accession>A0ABM9PJZ2</accession>
<evidence type="ECO:0000256" key="2">
    <source>
        <dbReference type="ARBA" id="ARBA00023125"/>
    </source>
</evidence>
<feature type="domain" description="HTH luxR-type" evidence="4">
    <location>
        <begin position="188"/>
        <end position="253"/>
    </location>
</feature>
<comment type="caution">
    <text evidence="5">The sequence shown here is derived from an EMBL/GenBank/DDBJ whole genome shotgun (WGS) entry which is preliminary data.</text>
</comment>
<dbReference type="SUPFAM" id="SSF46894">
    <property type="entry name" value="C-terminal effector domain of the bipartite response regulators"/>
    <property type="match status" value="1"/>
</dbReference>
<keyword evidence="6" id="KW-1185">Reference proteome</keyword>
<gene>
    <name evidence="5" type="ORF">T190115A13A_10115</name>
</gene>
<keyword evidence="2" id="KW-0238">DNA-binding</keyword>
<dbReference type="PRINTS" id="PR00038">
    <property type="entry name" value="HTHLUXR"/>
</dbReference>
<evidence type="ECO:0000256" key="1">
    <source>
        <dbReference type="ARBA" id="ARBA00023015"/>
    </source>
</evidence>
<reference evidence="5 6" key="1">
    <citation type="submission" date="2024-05" db="EMBL/GenBank/DDBJ databases">
        <authorList>
            <person name="Duchaud E."/>
        </authorList>
    </citation>
    <scope>NUCLEOTIDE SEQUENCE [LARGE SCALE GENOMIC DNA]</scope>
    <source>
        <strain evidence="5">Ena-SAMPLE-TAB-13-05-2024-13:56:06:370-140305</strain>
    </source>
</reference>
<dbReference type="SMART" id="SM00421">
    <property type="entry name" value="HTH_LUXR"/>
    <property type="match status" value="1"/>
</dbReference>
<dbReference type="RefSeq" id="WP_348737784.1">
    <property type="nucleotide sequence ID" value="NZ_CAXJRC010000011.1"/>
</dbReference>
<dbReference type="CDD" id="cd06170">
    <property type="entry name" value="LuxR_C_like"/>
    <property type="match status" value="1"/>
</dbReference>
<dbReference type="InterPro" id="IPR016032">
    <property type="entry name" value="Sig_transdc_resp-reg_C-effctor"/>
</dbReference>
<keyword evidence="1" id="KW-0805">Transcription regulation</keyword>
<proteinExistence type="predicted"/>
<dbReference type="Proteomes" id="UP001497602">
    <property type="component" value="Unassembled WGS sequence"/>
</dbReference>
<dbReference type="PANTHER" id="PTHR44688">
    <property type="entry name" value="DNA-BINDING TRANSCRIPTIONAL ACTIVATOR DEVR_DOSR"/>
    <property type="match status" value="1"/>
</dbReference>
<dbReference type="EMBL" id="CAXJRC010000011">
    <property type="protein sequence ID" value="CAL2105959.1"/>
    <property type="molecule type" value="Genomic_DNA"/>
</dbReference>
<keyword evidence="3" id="KW-0804">Transcription</keyword>
<name>A0ABM9PJZ2_9FLAO</name>
<dbReference type="PANTHER" id="PTHR44688:SF16">
    <property type="entry name" value="DNA-BINDING TRANSCRIPTIONAL ACTIVATOR DEVR_DOSR"/>
    <property type="match status" value="1"/>
</dbReference>
<protein>
    <submittedName>
        <fullName evidence="5">Regulatory protein, luxR family</fullName>
    </submittedName>
</protein>
<dbReference type="Gene3D" id="1.10.10.10">
    <property type="entry name" value="Winged helix-like DNA-binding domain superfamily/Winged helix DNA-binding domain"/>
    <property type="match status" value="1"/>
</dbReference>
<dbReference type="Gene3D" id="3.30.450.20">
    <property type="entry name" value="PAS domain"/>
    <property type="match status" value="1"/>
</dbReference>
<evidence type="ECO:0000313" key="6">
    <source>
        <dbReference type="Proteomes" id="UP001497602"/>
    </source>
</evidence>
<evidence type="ECO:0000259" key="4">
    <source>
        <dbReference type="PROSITE" id="PS50043"/>
    </source>
</evidence>
<dbReference type="InterPro" id="IPR036388">
    <property type="entry name" value="WH-like_DNA-bd_sf"/>
</dbReference>
<dbReference type="Pfam" id="PF00196">
    <property type="entry name" value="GerE"/>
    <property type="match status" value="1"/>
</dbReference>
<dbReference type="InterPro" id="IPR000792">
    <property type="entry name" value="Tscrpt_reg_LuxR_C"/>
</dbReference>
<evidence type="ECO:0000313" key="5">
    <source>
        <dbReference type="EMBL" id="CAL2105959.1"/>
    </source>
</evidence>
<dbReference type="PROSITE" id="PS50043">
    <property type="entry name" value="HTH_LUXR_2"/>
    <property type="match status" value="1"/>
</dbReference>
<organism evidence="5 6">
    <name type="scientific">Tenacibaculum vairaonense</name>
    <dbReference type="NCBI Taxonomy" id="3137860"/>
    <lineage>
        <taxon>Bacteria</taxon>
        <taxon>Pseudomonadati</taxon>
        <taxon>Bacteroidota</taxon>
        <taxon>Flavobacteriia</taxon>
        <taxon>Flavobacteriales</taxon>
        <taxon>Flavobacteriaceae</taxon>
        <taxon>Tenacibaculum</taxon>
    </lineage>
</organism>